<dbReference type="PROSITE" id="PS50835">
    <property type="entry name" value="IG_LIKE"/>
    <property type="match status" value="1"/>
</dbReference>
<dbReference type="InterPro" id="IPR036179">
    <property type="entry name" value="Ig-like_dom_sf"/>
</dbReference>
<dbReference type="AlphaFoldDB" id="A0AAV2I459"/>
<evidence type="ECO:0000256" key="1">
    <source>
        <dbReference type="ARBA" id="ARBA00004496"/>
    </source>
</evidence>
<comment type="subcellular location">
    <subcellularLocation>
        <location evidence="1">Cytoplasm</location>
    </subcellularLocation>
</comment>
<dbReference type="Pfam" id="PF07679">
    <property type="entry name" value="I-set"/>
    <property type="match status" value="1"/>
</dbReference>
<accession>A0AAV2I459</accession>
<dbReference type="GO" id="GO:0005737">
    <property type="term" value="C:cytoplasm"/>
    <property type="evidence" value="ECO:0007669"/>
    <property type="project" value="UniProtKB-SubCell"/>
</dbReference>
<organism evidence="5 6">
    <name type="scientific">Lymnaea stagnalis</name>
    <name type="common">Great pond snail</name>
    <name type="synonym">Helix stagnalis</name>
    <dbReference type="NCBI Taxonomy" id="6523"/>
    <lineage>
        <taxon>Eukaryota</taxon>
        <taxon>Metazoa</taxon>
        <taxon>Spiralia</taxon>
        <taxon>Lophotrochozoa</taxon>
        <taxon>Mollusca</taxon>
        <taxon>Gastropoda</taxon>
        <taxon>Heterobranchia</taxon>
        <taxon>Euthyneura</taxon>
        <taxon>Panpulmonata</taxon>
        <taxon>Hygrophila</taxon>
        <taxon>Lymnaeoidea</taxon>
        <taxon>Lymnaeidae</taxon>
        <taxon>Lymnaea</taxon>
    </lineage>
</organism>
<keyword evidence="3" id="KW-0393">Immunoglobulin domain</keyword>
<dbReference type="InterPro" id="IPR003598">
    <property type="entry name" value="Ig_sub2"/>
</dbReference>
<dbReference type="FunFam" id="2.60.40.10:FF:000425">
    <property type="entry name" value="Myosin light chain kinase"/>
    <property type="match status" value="1"/>
</dbReference>
<sequence>MVSVSCAGKPEPVIRWYREGKQLSDQADFEISYRNGRVTMSIPEVFPEDSGHFTCTAENQAGKASSTAELVVRGQLVKKKSFF</sequence>
<dbReference type="InterPro" id="IPR013098">
    <property type="entry name" value="Ig_I-set"/>
</dbReference>
<dbReference type="Proteomes" id="UP001497497">
    <property type="component" value="Unassembled WGS sequence"/>
</dbReference>
<dbReference type="Gene3D" id="2.60.40.10">
    <property type="entry name" value="Immunoglobulins"/>
    <property type="match status" value="1"/>
</dbReference>
<dbReference type="InterPro" id="IPR013783">
    <property type="entry name" value="Ig-like_fold"/>
</dbReference>
<dbReference type="InterPro" id="IPR007110">
    <property type="entry name" value="Ig-like_dom"/>
</dbReference>
<proteinExistence type="predicted"/>
<evidence type="ECO:0000313" key="6">
    <source>
        <dbReference type="Proteomes" id="UP001497497"/>
    </source>
</evidence>
<protein>
    <recommendedName>
        <fullName evidence="4">Ig-like domain-containing protein</fullName>
    </recommendedName>
</protein>
<keyword evidence="2" id="KW-0963">Cytoplasm</keyword>
<dbReference type="PANTHER" id="PTHR47633:SF4">
    <property type="entry name" value="MYOPALLADIN ISOFORM X1"/>
    <property type="match status" value="1"/>
</dbReference>
<evidence type="ECO:0000259" key="4">
    <source>
        <dbReference type="PROSITE" id="PS50835"/>
    </source>
</evidence>
<reference evidence="5 6" key="1">
    <citation type="submission" date="2024-04" db="EMBL/GenBank/DDBJ databases">
        <authorList>
            <consortium name="Genoscope - CEA"/>
            <person name="William W."/>
        </authorList>
    </citation>
    <scope>NUCLEOTIDE SEQUENCE [LARGE SCALE GENOMIC DNA]</scope>
</reference>
<dbReference type="SUPFAM" id="SSF48726">
    <property type="entry name" value="Immunoglobulin"/>
    <property type="match status" value="1"/>
</dbReference>
<keyword evidence="6" id="KW-1185">Reference proteome</keyword>
<name>A0AAV2I459_LYMST</name>
<evidence type="ECO:0000256" key="2">
    <source>
        <dbReference type="ARBA" id="ARBA00022490"/>
    </source>
</evidence>
<evidence type="ECO:0000256" key="3">
    <source>
        <dbReference type="ARBA" id="ARBA00023319"/>
    </source>
</evidence>
<dbReference type="EMBL" id="CAXITT010000401">
    <property type="protein sequence ID" value="CAL1540816.1"/>
    <property type="molecule type" value="Genomic_DNA"/>
</dbReference>
<evidence type="ECO:0000313" key="5">
    <source>
        <dbReference type="EMBL" id="CAL1540816.1"/>
    </source>
</evidence>
<dbReference type="PANTHER" id="PTHR47633">
    <property type="entry name" value="IMMUNOGLOBULIN"/>
    <property type="match status" value="1"/>
</dbReference>
<dbReference type="SMART" id="SM00408">
    <property type="entry name" value="IGc2"/>
    <property type="match status" value="1"/>
</dbReference>
<gene>
    <name evidence="5" type="ORF">GSLYS_00014465001</name>
</gene>
<feature type="domain" description="Ig-like" evidence="4">
    <location>
        <begin position="1"/>
        <end position="71"/>
    </location>
</feature>
<comment type="caution">
    <text evidence="5">The sequence shown here is derived from an EMBL/GenBank/DDBJ whole genome shotgun (WGS) entry which is preliminary data.</text>
</comment>